<dbReference type="AlphaFoldDB" id="A0AAN8Q9F5"/>
<dbReference type="PANTHER" id="PTHR28434:SF1">
    <property type="entry name" value="PROTEIN C3ORF33"/>
    <property type="match status" value="1"/>
</dbReference>
<reference evidence="1 2" key="1">
    <citation type="submission" date="2021-04" db="EMBL/GenBank/DDBJ databases">
        <authorList>
            <person name="De Guttry C."/>
            <person name="Zahm M."/>
            <person name="Klopp C."/>
            <person name="Cabau C."/>
            <person name="Louis A."/>
            <person name="Berthelot C."/>
            <person name="Parey E."/>
            <person name="Roest Crollius H."/>
            <person name="Montfort J."/>
            <person name="Robinson-Rechavi M."/>
            <person name="Bucao C."/>
            <person name="Bouchez O."/>
            <person name="Gislard M."/>
            <person name="Lluch J."/>
            <person name="Milhes M."/>
            <person name="Lampietro C."/>
            <person name="Lopez Roques C."/>
            <person name="Donnadieu C."/>
            <person name="Braasch I."/>
            <person name="Desvignes T."/>
            <person name="Postlethwait J."/>
            <person name="Bobe J."/>
            <person name="Wedekind C."/>
            <person name="Guiguen Y."/>
        </authorList>
    </citation>
    <scope>NUCLEOTIDE SEQUENCE [LARGE SCALE GENOMIC DNA]</scope>
    <source>
        <strain evidence="1">Cs_M1</strain>
        <tissue evidence="1">Blood</tissue>
    </source>
</reference>
<comment type="caution">
    <text evidence="1">The sequence shown here is derived from an EMBL/GenBank/DDBJ whole genome shotgun (WGS) entry which is preliminary data.</text>
</comment>
<dbReference type="SUPFAM" id="SSF50199">
    <property type="entry name" value="Staphylococcal nuclease"/>
    <property type="match status" value="1"/>
</dbReference>
<sequence>MPESRSEAETDEKGEKPSKNIISVISQFADDHLTFVRNISTGLAIAGVIVISRSIKLMTRFGVASEIPARFIENNVSLRGRVQTITERALEVEHVPIYIPLLSPCWLKLVRIFTVPPSGLLSSGGGGVFPLAVRLAGVELTPEGRAWLEQHLSPAQTVWLKLVSREEETLHCLVSVRRGSLRSLCLNDEVLRLGLARTVPVSGLHPQSRLYLRLHQRLLRAEVKAERKGRGMWKEDSLWERTSQAVRENSLVRLIRRIFKWT</sequence>
<dbReference type="GO" id="GO:0005615">
    <property type="term" value="C:extracellular space"/>
    <property type="evidence" value="ECO:0007669"/>
    <property type="project" value="TreeGrafter"/>
</dbReference>
<dbReference type="EMBL" id="JAGTTL010000032">
    <property type="protein sequence ID" value="KAK6296404.1"/>
    <property type="molecule type" value="Genomic_DNA"/>
</dbReference>
<keyword evidence="2" id="KW-1185">Reference proteome</keyword>
<name>A0AAN8Q9F5_9TELE</name>
<proteinExistence type="predicted"/>
<dbReference type="Gene3D" id="2.40.50.90">
    <property type="match status" value="1"/>
</dbReference>
<dbReference type="InterPro" id="IPR042421">
    <property type="entry name" value="C3orf33-like"/>
</dbReference>
<dbReference type="InterPro" id="IPR035437">
    <property type="entry name" value="SNase_OB-fold_sf"/>
</dbReference>
<protein>
    <recommendedName>
        <fullName evidence="3">TNase-like domain-containing protein</fullName>
    </recommendedName>
</protein>
<accession>A0AAN8Q9F5</accession>
<organism evidence="1 2">
    <name type="scientific">Coregonus suidteri</name>
    <dbReference type="NCBI Taxonomy" id="861788"/>
    <lineage>
        <taxon>Eukaryota</taxon>
        <taxon>Metazoa</taxon>
        <taxon>Chordata</taxon>
        <taxon>Craniata</taxon>
        <taxon>Vertebrata</taxon>
        <taxon>Euteleostomi</taxon>
        <taxon>Actinopterygii</taxon>
        <taxon>Neopterygii</taxon>
        <taxon>Teleostei</taxon>
        <taxon>Protacanthopterygii</taxon>
        <taxon>Salmoniformes</taxon>
        <taxon>Salmonidae</taxon>
        <taxon>Coregoninae</taxon>
        <taxon>Coregonus</taxon>
    </lineage>
</organism>
<gene>
    <name evidence="1" type="ORF">J4Q44_G00325460</name>
</gene>
<evidence type="ECO:0000313" key="2">
    <source>
        <dbReference type="Proteomes" id="UP001356427"/>
    </source>
</evidence>
<dbReference type="Proteomes" id="UP001356427">
    <property type="component" value="Unassembled WGS sequence"/>
</dbReference>
<evidence type="ECO:0000313" key="1">
    <source>
        <dbReference type="EMBL" id="KAK6296404.1"/>
    </source>
</evidence>
<dbReference type="PANTHER" id="PTHR28434">
    <property type="entry name" value="PROTEIN C3ORF33"/>
    <property type="match status" value="1"/>
</dbReference>
<evidence type="ECO:0008006" key="3">
    <source>
        <dbReference type="Google" id="ProtNLM"/>
    </source>
</evidence>